<dbReference type="AlphaFoldDB" id="A0A918P0M0"/>
<dbReference type="EMBL" id="BMVU01000074">
    <property type="protein sequence ID" value="GGY10550.1"/>
    <property type="molecule type" value="Genomic_DNA"/>
</dbReference>
<reference evidence="2" key="2">
    <citation type="submission" date="2020-09" db="EMBL/GenBank/DDBJ databases">
        <authorList>
            <person name="Sun Q."/>
            <person name="Ohkuma M."/>
        </authorList>
    </citation>
    <scope>NUCLEOTIDE SEQUENCE</scope>
    <source>
        <strain evidence="2">JCM 4790</strain>
    </source>
</reference>
<comment type="caution">
    <text evidence="2">The sequence shown here is derived from an EMBL/GenBank/DDBJ whole genome shotgun (WGS) entry which is preliminary data.</text>
</comment>
<reference evidence="2" key="1">
    <citation type="journal article" date="2014" name="Int. J. Syst. Evol. Microbiol.">
        <title>Complete genome sequence of Corynebacterium casei LMG S-19264T (=DSM 44701T), isolated from a smear-ripened cheese.</title>
        <authorList>
            <consortium name="US DOE Joint Genome Institute (JGI-PGF)"/>
            <person name="Walter F."/>
            <person name="Albersmeier A."/>
            <person name="Kalinowski J."/>
            <person name="Ruckert C."/>
        </authorList>
    </citation>
    <scope>NUCLEOTIDE SEQUENCE</scope>
    <source>
        <strain evidence="2">JCM 4790</strain>
    </source>
</reference>
<organism evidence="2 3">
    <name type="scientific">Streptomyces minutiscleroticus</name>
    <dbReference type="NCBI Taxonomy" id="68238"/>
    <lineage>
        <taxon>Bacteria</taxon>
        <taxon>Bacillati</taxon>
        <taxon>Actinomycetota</taxon>
        <taxon>Actinomycetes</taxon>
        <taxon>Kitasatosporales</taxon>
        <taxon>Streptomycetaceae</taxon>
        <taxon>Streptomyces</taxon>
    </lineage>
</organism>
<evidence type="ECO:0000313" key="3">
    <source>
        <dbReference type="Proteomes" id="UP000619244"/>
    </source>
</evidence>
<feature type="region of interest" description="Disordered" evidence="1">
    <location>
        <begin position="1"/>
        <end position="61"/>
    </location>
</feature>
<gene>
    <name evidence="2" type="ORF">GCM10010358_73810</name>
</gene>
<sequence length="61" mass="6923">MDDRQPERCHLGITWVKSTPHNAPPQAGPSTSPRERERPVPLSEYALLAPNDRKNPDKHRA</sequence>
<accession>A0A918P0M0</accession>
<evidence type="ECO:0000256" key="1">
    <source>
        <dbReference type="SAM" id="MobiDB-lite"/>
    </source>
</evidence>
<evidence type="ECO:0000313" key="2">
    <source>
        <dbReference type="EMBL" id="GGY10550.1"/>
    </source>
</evidence>
<name>A0A918P0M0_9ACTN</name>
<protein>
    <submittedName>
        <fullName evidence="2">Uncharacterized protein</fullName>
    </submittedName>
</protein>
<keyword evidence="3" id="KW-1185">Reference proteome</keyword>
<dbReference type="Proteomes" id="UP000619244">
    <property type="component" value="Unassembled WGS sequence"/>
</dbReference>
<proteinExistence type="predicted"/>
<feature type="compositionally biased region" description="Basic and acidic residues" evidence="1">
    <location>
        <begin position="1"/>
        <end position="10"/>
    </location>
</feature>